<accession>A0A9P0H9A2</accession>
<evidence type="ECO:0000313" key="3">
    <source>
        <dbReference type="Proteomes" id="UP001152798"/>
    </source>
</evidence>
<dbReference type="EMBL" id="OV725080">
    <property type="protein sequence ID" value="CAH1397682.1"/>
    <property type="molecule type" value="Genomic_DNA"/>
</dbReference>
<reference evidence="2" key="1">
    <citation type="submission" date="2022-01" db="EMBL/GenBank/DDBJ databases">
        <authorList>
            <person name="King R."/>
        </authorList>
    </citation>
    <scope>NUCLEOTIDE SEQUENCE</scope>
</reference>
<name>A0A9P0H9A2_NEZVI</name>
<protein>
    <submittedName>
        <fullName evidence="2">Uncharacterized protein</fullName>
    </submittedName>
</protein>
<dbReference type="OrthoDB" id="6581555at2759"/>
<organism evidence="2 3">
    <name type="scientific">Nezara viridula</name>
    <name type="common">Southern green stink bug</name>
    <name type="synonym">Cimex viridulus</name>
    <dbReference type="NCBI Taxonomy" id="85310"/>
    <lineage>
        <taxon>Eukaryota</taxon>
        <taxon>Metazoa</taxon>
        <taxon>Ecdysozoa</taxon>
        <taxon>Arthropoda</taxon>
        <taxon>Hexapoda</taxon>
        <taxon>Insecta</taxon>
        <taxon>Pterygota</taxon>
        <taxon>Neoptera</taxon>
        <taxon>Paraneoptera</taxon>
        <taxon>Hemiptera</taxon>
        <taxon>Heteroptera</taxon>
        <taxon>Panheteroptera</taxon>
        <taxon>Pentatomomorpha</taxon>
        <taxon>Pentatomoidea</taxon>
        <taxon>Pentatomidae</taxon>
        <taxon>Pentatominae</taxon>
        <taxon>Nezara</taxon>
    </lineage>
</organism>
<dbReference type="Proteomes" id="UP001152798">
    <property type="component" value="Chromosome 4"/>
</dbReference>
<evidence type="ECO:0000256" key="1">
    <source>
        <dbReference type="SAM" id="Phobius"/>
    </source>
</evidence>
<feature type="transmembrane region" description="Helical" evidence="1">
    <location>
        <begin position="206"/>
        <end position="224"/>
    </location>
</feature>
<keyword evidence="1" id="KW-0812">Transmembrane</keyword>
<proteinExistence type="predicted"/>
<keyword evidence="1" id="KW-1133">Transmembrane helix</keyword>
<keyword evidence="3" id="KW-1185">Reference proteome</keyword>
<gene>
    <name evidence="2" type="ORF">NEZAVI_LOCUS7468</name>
</gene>
<dbReference type="AlphaFoldDB" id="A0A9P0H9A2"/>
<evidence type="ECO:0000313" key="2">
    <source>
        <dbReference type="EMBL" id="CAH1397682.1"/>
    </source>
</evidence>
<sequence>MKREGHWLLKNLLNQGYSARINRNLLDKEFPELPYIKGWFVDLNCTKNMIFFGNISGLDGIWLAYPSSAPKLNMTSLRLDSDVLVGSEDGRLWDLYGKPLERMIFNDAGTWRPVNISIPKIKFRYDLGGVILKGVLVVRFGADRHVGSQPRQRVLYWDDRDPAEEGSRHRHLSVFLPGGEGRSGVLRSEVTGAQARLQKDYRSISARVYSISLLILGLVLYSYYSAAIMNGLLSPAPGSVRNVKDVIRSPMKASLARVPYMIPKVKAYVTPGLLAKTKKQEKSEQMLDVFVGVDRIRHERLTLVADDMSLYAVINEKYTDAEKCNLMEIEDLTPSGERNSEARNAKMVPPEASMLGLDDLHTRHVGSCRPRLHSVSVRSCLDSPLLSTMAALDHGYTALNGLRREPKAILTEGSLAESKKCVNFNLKNS</sequence>
<keyword evidence="1" id="KW-0472">Membrane</keyword>